<evidence type="ECO:0000313" key="2">
    <source>
        <dbReference type="EMBL" id="EKF24562.1"/>
    </source>
</evidence>
<dbReference type="RefSeq" id="WP_005626125.1">
    <property type="nucleotide sequence ID" value="NZ_AMRA01000038.1"/>
</dbReference>
<organism evidence="2 3">
    <name type="scientific">Mycolicibacterium hassiacum (strain DSM 44199 / CIP 105218 / JCM 12690 / 3849)</name>
    <name type="common">Mycobacterium hassiacum</name>
    <dbReference type="NCBI Taxonomy" id="1122247"/>
    <lineage>
        <taxon>Bacteria</taxon>
        <taxon>Bacillati</taxon>
        <taxon>Actinomycetota</taxon>
        <taxon>Actinomycetes</taxon>
        <taxon>Mycobacteriales</taxon>
        <taxon>Mycobacteriaceae</taxon>
        <taxon>Mycolicibacterium</taxon>
    </lineage>
</organism>
<dbReference type="EMBL" id="AMRA01000038">
    <property type="protein sequence ID" value="EKF24562.1"/>
    <property type="molecule type" value="Genomic_DNA"/>
</dbReference>
<gene>
    <name evidence="2" type="ORF">C731_1497</name>
</gene>
<feature type="domain" description="HNH nuclease" evidence="1">
    <location>
        <begin position="308"/>
        <end position="359"/>
    </location>
</feature>
<sequence>MRGGAVIDAITAASREQNAACGRELMAIGELYARRAPEDDEARICWAVDGHANLVAELSAALNISRGRAAARLRLAIDLRERLPKVGALFAGGAIDYRMVTTLVNRADLVTDPEWLARLDEAFARWAPTWMKLSGPKLYERVDMWVERFDPTGVREPKTPSEDVYVEVGPISPGVVGIWARLACQDGVAFDTRLDAMASGVCRDDPRSKDQRRADALMAMASGRTRLACRCGAADCPHRGPETPAPRVVINVIAEQATLEGRSNDPGYLPGYGAVPAALLREQAPTADVRLVTLPSPYPEDGYRPSAQLARFVRMRDLTCRFPGCDVAAAHCQIDHTIPYPIGPTHPSNLKLLCVFHQLLDEERFCA</sequence>
<dbReference type="SMART" id="SM00507">
    <property type="entry name" value="HNHc"/>
    <property type="match status" value="1"/>
</dbReference>
<dbReference type="eggNOG" id="COG1403">
    <property type="taxonomic scope" value="Bacteria"/>
</dbReference>
<dbReference type="InterPro" id="IPR003870">
    <property type="entry name" value="DUF222"/>
</dbReference>
<protein>
    <recommendedName>
        <fullName evidence="1">HNH nuclease domain-containing protein</fullName>
    </recommendedName>
</protein>
<dbReference type="AlphaFoldDB" id="K5BG76"/>
<reference evidence="2 3" key="1">
    <citation type="journal article" date="2012" name="J. Bacteriol.">
        <title>Genome sequence of Mycobacterium hassiacum DSM 44199, a rare source of heat-stable mycobacterial proteins.</title>
        <authorList>
            <person name="Tiago I."/>
            <person name="Maranha A."/>
            <person name="Mendes V."/>
            <person name="Alarico S."/>
            <person name="Moynihan P.J."/>
            <person name="Clarke A.J."/>
            <person name="Macedo-Ribeiro S."/>
            <person name="Pereira P.J."/>
            <person name="Empadinhas N."/>
        </authorList>
    </citation>
    <scope>NUCLEOTIDE SEQUENCE [LARGE SCALE GENOMIC DNA]</scope>
    <source>
        <strain evidence="3">DSM 44199 / CIP 105218 / JCM 12690 / 3849</strain>
    </source>
</reference>
<name>K5BG76_MYCHD</name>
<dbReference type="InterPro" id="IPR003615">
    <property type="entry name" value="HNH_nuc"/>
</dbReference>
<dbReference type="Proteomes" id="UP000006265">
    <property type="component" value="Unassembled WGS sequence"/>
</dbReference>
<dbReference type="OrthoDB" id="4775237at2"/>
<keyword evidence="3" id="KW-1185">Reference proteome</keyword>
<evidence type="ECO:0000259" key="1">
    <source>
        <dbReference type="SMART" id="SM00507"/>
    </source>
</evidence>
<dbReference type="Pfam" id="PF02720">
    <property type="entry name" value="DUF222"/>
    <property type="match status" value="1"/>
</dbReference>
<dbReference type="STRING" id="1122247.GCA_000379865_04374"/>
<evidence type="ECO:0000313" key="3">
    <source>
        <dbReference type="Proteomes" id="UP000006265"/>
    </source>
</evidence>
<proteinExistence type="predicted"/>
<dbReference type="CDD" id="cd00085">
    <property type="entry name" value="HNHc"/>
    <property type="match status" value="1"/>
</dbReference>
<dbReference type="PATRIC" id="fig|1122247.3.peg.1439"/>
<comment type="caution">
    <text evidence="2">The sequence shown here is derived from an EMBL/GenBank/DDBJ whole genome shotgun (WGS) entry which is preliminary data.</text>
</comment>
<accession>K5BG76</accession>